<dbReference type="OrthoDB" id="8101398at2"/>
<accession>A0A3P3FQ59</accession>
<organism evidence="2 3">
    <name type="scientific">Mesorhizobium tamadayense</name>
    <dbReference type="NCBI Taxonomy" id="425306"/>
    <lineage>
        <taxon>Bacteria</taxon>
        <taxon>Pseudomonadati</taxon>
        <taxon>Pseudomonadota</taxon>
        <taxon>Alphaproteobacteria</taxon>
        <taxon>Hyphomicrobiales</taxon>
        <taxon>Phyllobacteriaceae</taxon>
        <taxon>Mesorhizobium</taxon>
    </lineage>
</organism>
<sequence>MPEPSGRRAARRPKPKRSAPSSAKALPGKVRNGFPSGIASKQRDRAVCRFSETVNRSDARERKA</sequence>
<evidence type="ECO:0000256" key="1">
    <source>
        <dbReference type="SAM" id="MobiDB-lite"/>
    </source>
</evidence>
<gene>
    <name evidence="2" type="ORF">EH240_16960</name>
</gene>
<dbReference type="AlphaFoldDB" id="A0A3P3FQ59"/>
<comment type="caution">
    <text evidence="2">The sequence shown here is derived from an EMBL/GenBank/DDBJ whole genome shotgun (WGS) entry which is preliminary data.</text>
</comment>
<name>A0A3P3FQ59_9HYPH</name>
<proteinExistence type="predicted"/>
<keyword evidence="3" id="KW-1185">Reference proteome</keyword>
<feature type="compositionally biased region" description="Basic residues" evidence="1">
    <location>
        <begin position="8"/>
        <end position="17"/>
    </location>
</feature>
<reference evidence="2 3" key="1">
    <citation type="submission" date="2018-11" db="EMBL/GenBank/DDBJ databases">
        <title>the genome of Mesorhizobium tamadayense DSM 28320.</title>
        <authorList>
            <person name="Gao J."/>
        </authorList>
    </citation>
    <scope>NUCLEOTIDE SEQUENCE [LARGE SCALE GENOMIC DNA]</scope>
    <source>
        <strain evidence="2 3">DSM 28320</strain>
    </source>
</reference>
<dbReference type="Proteomes" id="UP000273786">
    <property type="component" value="Unassembled WGS sequence"/>
</dbReference>
<evidence type="ECO:0000313" key="2">
    <source>
        <dbReference type="EMBL" id="RRI00706.1"/>
    </source>
</evidence>
<feature type="region of interest" description="Disordered" evidence="1">
    <location>
        <begin position="1"/>
        <end position="46"/>
    </location>
</feature>
<protein>
    <submittedName>
        <fullName evidence="2">Uncharacterized protein</fullName>
    </submittedName>
</protein>
<evidence type="ECO:0000313" key="3">
    <source>
        <dbReference type="Proteomes" id="UP000273786"/>
    </source>
</evidence>
<dbReference type="EMBL" id="RQXT01000019">
    <property type="protein sequence ID" value="RRI00706.1"/>
    <property type="molecule type" value="Genomic_DNA"/>
</dbReference>